<dbReference type="GO" id="GO:0006310">
    <property type="term" value="P:DNA recombination"/>
    <property type="evidence" value="ECO:0007669"/>
    <property type="project" value="UniProtKB-KW"/>
</dbReference>
<feature type="domain" description="Transposase putative helix-turn-helix" evidence="10">
    <location>
        <begin position="1"/>
        <end position="43"/>
    </location>
</feature>
<keyword evidence="6" id="KW-0238">DNA-binding</keyword>
<evidence type="ECO:0000256" key="5">
    <source>
        <dbReference type="ARBA" id="ARBA00022833"/>
    </source>
</evidence>
<dbReference type="RefSeq" id="WP_078922124.1">
    <property type="nucleotide sequence ID" value="NZ_FUYB01000005.1"/>
</dbReference>
<evidence type="ECO:0000313" key="11">
    <source>
        <dbReference type="EMBL" id="SKA76328.1"/>
    </source>
</evidence>
<keyword evidence="14" id="KW-1185">Reference proteome</keyword>
<dbReference type="Pfam" id="PF01385">
    <property type="entry name" value="OrfB_IS605"/>
    <property type="match status" value="1"/>
</dbReference>
<dbReference type="GO" id="GO:0003677">
    <property type="term" value="F:DNA binding"/>
    <property type="evidence" value="ECO:0007669"/>
    <property type="project" value="UniProtKB-KW"/>
</dbReference>
<dbReference type="Pfam" id="PF12323">
    <property type="entry name" value="HTH_OrfB_IS605"/>
    <property type="match status" value="1"/>
</dbReference>
<gene>
    <name evidence="11" type="ORF">SAMN02745130_01665</name>
    <name evidence="12" type="ORF">SAMN02745130_03756</name>
    <name evidence="13" type="ORF">SAMN02745130_03849</name>
</gene>
<comment type="similarity">
    <text evidence="1">In the C-terminal section; belongs to the transposase 35 family.</text>
</comment>
<feature type="domain" description="Probable transposase IS891/IS1136/IS1341" evidence="8">
    <location>
        <begin position="166"/>
        <end position="283"/>
    </location>
</feature>
<evidence type="ECO:0000256" key="2">
    <source>
        <dbReference type="ARBA" id="ARBA00011044"/>
    </source>
</evidence>
<dbReference type="InterPro" id="IPR021027">
    <property type="entry name" value="Transposase_put_HTH"/>
</dbReference>
<dbReference type="NCBIfam" id="NF040570">
    <property type="entry name" value="guided_TnpB"/>
    <property type="match status" value="1"/>
</dbReference>
<evidence type="ECO:0000313" key="13">
    <source>
        <dbReference type="EMBL" id="SKA96097.1"/>
    </source>
</evidence>
<accession>A0A1T4Y2N3</accession>
<dbReference type="Pfam" id="PF07282">
    <property type="entry name" value="Cas12f1-like_TNB"/>
    <property type="match status" value="1"/>
</dbReference>
<evidence type="ECO:0000259" key="8">
    <source>
        <dbReference type="Pfam" id="PF01385"/>
    </source>
</evidence>
<evidence type="ECO:0000313" key="12">
    <source>
        <dbReference type="EMBL" id="SKA95344.1"/>
    </source>
</evidence>
<reference evidence="13 14" key="1">
    <citation type="submission" date="2017-02" db="EMBL/GenBank/DDBJ databases">
        <authorList>
            <person name="Peterson S.W."/>
        </authorList>
    </citation>
    <scope>NUCLEOTIDE SEQUENCE [LARGE SCALE GENOMIC DNA]</scope>
    <source>
        <strain evidence="13 14">ATCC 49788</strain>
    </source>
</reference>
<evidence type="ECO:0000256" key="4">
    <source>
        <dbReference type="ARBA" id="ARBA00022723"/>
    </source>
</evidence>
<name>A0A1T4Y2N3_9GAMM</name>
<dbReference type="EMBL" id="FUYB01000005">
    <property type="protein sequence ID" value="SKA76328.1"/>
    <property type="molecule type" value="Genomic_DNA"/>
</dbReference>
<protein>
    <submittedName>
        <fullName evidence="13">Putative transposase</fullName>
    </submittedName>
</protein>
<dbReference type="AlphaFoldDB" id="A0A1T4Y2N3"/>
<dbReference type="InterPro" id="IPR051399">
    <property type="entry name" value="RNA-guided_DNA_endo/Transpos"/>
</dbReference>
<keyword evidence="5" id="KW-0862">Zinc</keyword>
<dbReference type="Proteomes" id="UP000190460">
    <property type="component" value="Unassembled WGS sequence"/>
</dbReference>
<dbReference type="PANTHER" id="PTHR30405">
    <property type="entry name" value="TRANSPOSASE"/>
    <property type="match status" value="1"/>
</dbReference>
<dbReference type="PANTHER" id="PTHR30405:SF11">
    <property type="entry name" value="RNA-GUIDED DNA ENDONUCLEASE RV2885C-RELATED"/>
    <property type="match status" value="1"/>
</dbReference>
<dbReference type="OrthoDB" id="5613790at2"/>
<dbReference type="GO" id="GO:0032196">
    <property type="term" value="P:transposition"/>
    <property type="evidence" value="ECO:0007669"/>
    <property type="project" value="UniProtKB-KW"/>
</dbReference>
<dbReference type="InterPro" id="IPR010095">
    <property type="entry name" value="Cas12f1-like_TNB"/>
</dbReference>
<evidence type="ECO:0000256" key="7">
    <source>
        <dbReference type="ARBA" id="ARBA00023172"/>
    </source>
</evidence>
<sequence>MIISHKIRLDPNNKQATYFAKAAGTARFAYNWALAEWQSQYAAWKDDNSQPKPNQMALRRQLNAIKREQFPWMLEVTKNAPQMAIIQLGQAFTNFFAGRAKYPRFNKKGKSRDSFTLTNDQFTFDGCRIRIPSLGLVRMRETLRFPGKILSATISRTADQWFASITVDTQDHNHLPPAENQGVVVGVDLGVSALATLSTGEVVVGAKPHKALLSRLKRLSRSLSRKTKGSANRAKAQAKLARLHARIANIRQASLHPLTTDLTRRFHTLGIEDLNVSGMVKNRHLSRAISDMGFFEFRRQLEYKAAMRGAVVVVADRFFASSKTCSACGEKVDKLPLSIRSWECPCCGASHDRDVNAAINLAHYAVSYTVSACGEDGSGLARKRPAKPAPVKQVFNTQPTFS</sequence>
<dbReference type="STRING" id="92487.SAMN02745130_01665"/>
<keyword evidence="4" id="KW-0479">Metal-binding</keyword>
<proteinExistence type="inferred from homology"/>
<keyword evidence="3" id="KW-0815">Transposition</keyword>
<dbReference type="EMBL" id="FUYB01000030">
    <property type="protein sequence ID" value="SKA95344.1"/>
    <property type="molecule type" value="Genomic_DNA"/>
</dbReference>
<evidence type="ECO:0000256" key="3">
    <source>
        <dbReference type="ARBA" id="ARBA00022578"/>
    </source>
</evidence>
<dbReference type="GO" id="GO:0046872">
    <property type="term" value="F:metal ion binding"/>
    <property type="evidence" value="ECO:0007669"/>
    <property type="project" value="UniProtKB-KW"/>
</dbReference>
<dbReference type="InterPro" id="IPR001959">
    <property type="entry name" value="Transposase"/>
</dbReference>
<evidence type="ECO:0000259" key="9">
    <source>
        <dbReference type="Pfam" id="PF07282"/>
    </source>
</evidence>
<evidence type="ECO:0000313" key="14">
    <source>
        <dbReference type="Proteomes" id="UP000190460"/>
    </source>
</evidence>
<comment type="similarity">
    <text evidence="2">In the N-terminal section; belongs to the transposase 2 family.</text>
</comment>
<evidence type="ECO:0000256" key="6">
    <source>
        <dbReference type="ARBA" id="ARBA00023125"/>
    </source>
</evidence>
<organism evidence="13 14">
    <name type="scientific">Thiothrix eikelboomii</name>
    <dbReference type="NCBI Taxonomy" id="92487"/>
    <lineage>
        <taxon>Bacteria</taxon>
        <taxon>Pseudomonadati</taxon>
        <taxon>Pseudomonadota</taxon>
        <taxon>Gammaproteobacteria</taxon>
        <taxon>Thiotrichales</taxon>
        <taxon>Thiotrichaceae</taxon>
        <taxon>Thiothrix</taxon>
    </lineage>
</organism>
<evidence type="ECO:0000259" key="10">
    <source>
        <dbReference type="Pfam" id="PF12323"/>
    </source>
</evidence>
<feature type="domain" description="Cas12f1-like TNB" evidence="9">
    <location>
        <begin position="294"/>
        <end position="361"/>
    </location>
</feature>
<evidence type="ECO:0000256" key="1">
    <source>
        <dbReference type="ARBA" id="ARBA00008761"/>
    </source>
</evidence>
<dbReference type="EMBL" id="FUYB01000033">
    <property type="protein sequence ID" value="SKA96097.1"/>
    <property type="molecule type" value="Genomic_DNA"/>
</dbReference>
<keyword evidence="7" id="KW-0233">DNA recombination</keyword>